<comment type="catalytic activity">
    <reaction evidence="1">
        <text>ATP + protein L-histidine = ADP + protein N-phospho-L-histidine.</text>
        <dbReference type="EC" id="2.7.13.3"/>
    </reaction>
</comment>
<keyword evidence="4" id="KW-0808">Transferase</keyword>
<dbReference type="CDD" id="cd00082">
    <property type="entry name" value="HisKA"/>
    <property type="match status" value="1"/>
</dbReference>
<dbReference type="SUPFAM" id="SSF55874">
    <property type="entry name" value="ATPase domain of HSP90 chaperone/DNA topoisomerase II/histidine kinase"/>
    <property type="match status" value="1"/>
</dbReference>
<dbReference type="OrthoDB" id="417111at2"/>
<keyword evidence="11" id="KW-1185">Reference proteome</keyword>
<dbReference type="InterPro" id="IPR003661">
    <property type="entry name" value="HisK_dim/P_dom"/>
</dbReference>
<dbReference type="FunFam" id="3.30.565.10:FF:000006">
    <property type="entry name" value="Sensor histidine kinase WalK"/>
    <property type="match status" value="1"/>
</dbReference>
<dbReference type="SMART" id="SM00388">
    <property type="entry name" value="HisKA"/>
    <property type="match status" value="1"/>
</dbReference>
<keyword evidence="5 10" id="KW-0418">Kinase</keyword>
<dbReference type="InterPro" id="IPR050736">
    <property type="entry name" value="Sensor_HK_Regulatory"/>
</dbReference>
<evidence type="ECO:0000313" key="10">
    <source>
        <dbReference type="EMBL" id="KST70475.1"/>
    </source>
</evidence>
<dbReference type="InterPro" id="IPR005467">
    <property type="entry name" value="His_kinase_dom"/>
</dbReference>
<dbReference type="CDD" id="cd00075">
    <property type="entry name" value="HATPase"/>
    <property type="match status" value="1"/>
</dbReference>
<protein>
    <recommendedName>
        <fullName evidence="2">histidine kinase</fullName>
        <ecNumber evidence="2">2.7.13.3</ecNumber>
    </recommendedName>
</protein>
<dbReference type="PROSITE" id="PS50109">
    <property type="entry name" value="HIS_KIN"/>
    <property type="match status" value="1"/>
</dbReference>
<dbReference type="InterPro" id="IPR003594">
    <property type="entry name" value="HATPase_dom"/>
</dbReference>
<dbReference type="InterPro" id="IPR036097">
    <property type="entry name" value="HisK_dim/P_sf"/>
</dbReference>
<comment type="caution">
    <text evidence="10">The sequence shown here is derived from an EMBL/GenBank/DDBJ whole genome shotgun (WGS) entry which is preliminary data.</text>
</comment>
<dbReference type="GO" id="GO:0000155">
    <property type="term" value="F:phosphorelay sensor kinase activity"/>
    <property type="evidence" value="ECO:0007669"/>
    <property type="project" value="InterPro"/>
</dbReference>
<evidence type="ECO:0000256" key="8">
    <source>
        <dbReference type="SAM" id="Phobius"/>
    </source>
</evidence>
<dbReference type="InterPro" id="IPR004358">
    <property type="entry name" value="Sig_transdc_His_kin-like_C"/>
</dbReference>
<dbReference type="Proteomes" id="UP000053372">
    <property type="component" value="Unassembled WGS sequence"/>
</dbReference>
<evidence type="ECO:0000313" key="11">
    <source>
        <dbReference type="Proteomes" id="UP000053372"/>
    </source>
</evidence>
<evidence type="ECO:0000256" key="2">
    <source>
        <dbReference type="ARBA" id="ARBA00012438"/>
    </source>
</evidence>
<evidence type="ECO:0000256" key="7">
    <source>
        <dbReference type="ARBA" id="ARBA00055745"/>
    </source>
</evidence>
<comment type="function">
    <text evidence="7">Photoreceptor which exists in two forms that are reversibly interconvertible by light: the R form that absorbs maximally in the red region of the spectrum and the FR form that absorbs maximally in the far-red region.</text>
</comment>
<dbReference type="Pfam" id="PF00512">
    <property type="entry name" value="HisKA"/>
    <property type="match status" value="1"/>
</dbReference>
<dbReference type="EC" id="2.7.13.3" evidence="2"/>
<dbReference type="EMBL" id="LMTZ01000001">
    <property type="protein sequence ID" value="KST70475.1"/>
    <property type="molecule type" value="Genomic_DNA"/>
</dbReference>
<feature type="transmembrane region" description="Helical" evidence="8">
    <location>
        <begin position="155"/>
        <end position="175"/>
    </location>
</feature>
<evidence type="ECO:0000256" key="5">
    <source>
        <dbReference type="ARBA" id="ARBA00022777"/>
    </source>
</evidence>
<proteinExistence type="predicted"/>
<dbReference type="Pfam" id="PF18719">
    <property type="entry name" value="ArlS_N"/>
    <property type="match status" value="1"/>
</dbReference>
<keyword evidence="3" id="KW-0597">Phosphoprotein</keyword>
<dbReference type="RefSeq" id="WP_027842764.1">
    <property type="nucleotide sequence ID" value="NZ_LMTZ01000001.1"/>
</dbReference>
<feature type="domain" description="Histidine kinase" evidence="9">
    <location>
        <begin position="196"/>
        <end position="421"/>
    </location>
</feature>
<dbReference type="InterPro" id="IPR036890">
    <property type="entry name" value="HATPase_C_sf"/>
</dbReference>
<sequence length="421" mass="47984">MFQKTRYKLLFSYVTVFTIILGIFTVTVRIFFIQSLKQELIQKLIILSTDEAHDAKLEEGVIKIRSDFPTEELIAHKQTLEWFDLQGKLIQRQGKYDLNLPFSPQNNVQYFQVKETELITFTLSMKDINNHRHFGYVRVTQSLEDFKQTVQKLDLGLTSGIVIAVIFSSIGGMFLTHQSMRPIEKSFQRLKQFTADASHELRSPLMAIKSNAAVALKYPEAMRPKDIEKFEAIASAVSQMTYLTEDLLFLARSDAYDGSTKNEHFSRNKWDKFDLGITLAELLQLYQPQALDRQINLKTQLSNNLYILGNVSQLRRVFRNLIDNALHYTPSGGKIEVKTNIIKKLLVVEVEDTGIGITPEDIERVFDRFWRANESRSYRDNGSGLGLAISKTIVENHGGSISVTSKLGIGSCFSVRLPLLS</sequence>
<keyword evidence="8" id="KW-0472">Membrane</keyword>
<organism evidence="10 11">
    <name type="scientific">Mastigocoleus testarum BC008</name>
    <dbReference type="NCBI Taxonomy" id="371196"/>
    <lineage>
        <taxon>Bacteria</taxon>
        <taxon>Bacillati</taxon>
        <taxon>Cyanobacteriota</taxon>
        <taxon>Cyanophyceae</taxon>
        <taxon>Nostocales</taxon>
        <taxon>Hapalosiphonaceae</taxon>
        <taxon>Mastigocoleus</taxon>
    </lineage>
</organism>
<dbReference type="PANTHER" id="PTHR43711:SF1">
    <property type="entry name" value="HISTIDINE KINASE 1"/>
    <property type="match status" value="1"/>
</dbReference>
<dbReference type="Pfam" id="PF02518">
    <property type="entry name" value="HATPase_c"/>
    <property type="match status" value="1"/>
</dbReference>
<gene>
    <name evidence="10" type="ORF">BC008_44695</name>
</gene>
<keyword evidence="8" id="KW-1133">Transmembrane helix</keyword>
<keyword evidence="8" id="KW-0812">Transmembrane</keyword>
<evidence type="ECO:0000256" key="1">
    <source>
        <dbReference type="ARBA" id="ARBA00000085"/>
    </source>
</evidence>
<dbReference type="InterPro" id="IPR041610">
    <property type="entry name" value="ArlS_N"/>
</dbReference>
<dbReference type="SMART" id="SM00387">
    <property type="entry name" value="HATPase_c"/>
    <property type="match status" value="1"/>
</dbReference>
<keyword evidence="6" id="KW-0902">Two-component regulatory system</keyword>
<dbReference type="PANTHER" id="PTHR43711">
    <property type="entry name" value="TWO-COMPONENT HISTIDINE KINASE"/>
    <property type="match status" value="1"/>
</dbReference>
<dbReference type="Gene3D" id="1.10.287.130">
    <property type="match status" value="1"/>
</dbReference>
<evidence type="ECO:0000256" key="4">
    <source>
        <dbReference type="ARBA" id="ARBA00022679"/>
    </source>
</evidence>
<dbReference type="AlphaFoldDB" id="A0A0V8A165"/>
<dbReference type="SUPFAM" id="SSF47384">
    <property type="entry name" value="Homodimeric domain of signal transducing histidine kinase"/>
    <property type="match status" value="1"/>
</dbReference>
<dbReference type="PRINTS" id="PR00344">
    <property type="entry name" value="BCTRLSENSOR"/>
</dbReference>
<dbReference type="Gene3D" id="3.30.565.10">
    <property type="entry name" value="Histidine kinase-like ATPase, C-terminal domain"/>
    <property type="match status" value="1"/>
</dbReference>
<accession>A0A0V8A165</accession>
<reference evidence="10 11" key="1">
    <citation type="journal article" date="2015" name="Genome Announc.">
        <title>Draft Genome of the Euendolithic (true boring) Cyanobacterium Mastigocoleus testarum strain BC008.</title>
        <authorList>
            <person name="Guida B.S."/>
            <person name="Garcia-Pichel F."/>
        </authorList>
    </citation>
    <scope>NUCLEOTIDE SEQUENCE [LARGE SCALE GENOMIC DNA]</scope>
    <source>
        <strain evidence="10 11">BC008</strain>
    </source>
</reference>
<feature type="transmembrane region" description="Helical" evidence="8">
    <location>
        <begin position="12"/>
        <end position="32"/>
    </location>
</feature>
<evidence type="ECO:0000256" key="6">
    <source>
        <dbReference type="ARBA" id="ARBA00023012"/>
    </source>
</evidence>
<name>A0A0V8A165_9CYAN</name>
<evidence type="ECO:0000259" key="9">
    <source>
        <dbReference type="PROSITE" id="PS50109"/>
    </source>
</evidence>
<evidence type="ECO:0000256" key="3">
    <source>
        <dbReference type="ARBA" id="ARBA00022553"/>
    </source>
</evidence>